<dbReference type="CDD" id="cd00096">
    <property type="entry name" value="Ig"/>
    <property type="match status" value="1"/>
</dbReference>
<dbReference type="Proteomes" id="UP000037510">
    <property type="component" value="Unassembled WGS sequence"/>
</dbReference>
<dbReference type="PANTHER" id="PTHR10075">
    <property type="entry name" value="BASIGIN RELATED"/>
    <property type="match status" value="1"/>
</dbReference>
<gene>
    <name evidence="3" type="ORF">OBRU01_04889</name>
</gene>
<dbReference type="GO" id="GO:0007156">
    <property type="term" value="P:homophilic cell adhesion via plasma membrane adhesion molecules"/>
    <property type="evidence" value="ECO:0007669"/>
    <property type="project" value="TreeGrafter"/>
</dbReference>
<dbReference type="InterPro" id="IPR013098">
    <property type="entry name" value="Ig_I-set"/>
</dbReference>
<dbReference type="InterPro" id="IPR003599">
    <property type="entry name" value="Ig_sub"/>
</dbReference>
<dbReference type="EMBL" id="JTDY01000494">
    <property type="protein sequence ID" value="KOB76922.1"/>
    <property type="molecule type" value="Genomic_DNA"/>
</dbReference>
<dbReference type="Pfam" id="PF07679">
    <property type="entry name" value="I-set"/>
    <property type="match status" value="2"/>
</dbReference>
<dbReference type="GO" id="GO:0030424">
    <property type="term" value="C:axon"/>
    <property type="evidence" value="ECO:0007669"/>
    <property type="project" value="TreeGrafter"/>
</dbReference>
<evidence type="ECO:0000256" key="1">
    <source>
        <dbReference type="ARBA" id="ARBA00023319"/>
    </source>
</evidence>
<keyword evidence="1" id="KW-0393">Immunoglobulin domain</keyword>
<dbReference type="GO" id="GO:0070593">
    <property type="term" value="P:dendrite self-avoidance"/>
    <property type="evidence" value="ECO:0007669"/>
    <property type="project" value="TreeGrafter"/>
</dbReference>
<dbReference type="STRING" id="104452.A0A0L7LN93"/>
<dbReference type="FunFam" id="2.60.40.10:FF:001928">
    <property type="entry name" value="neuroglian isoform X2"/>
    <property type="match status" value="1"/>
</dbReference>
<dbReference type="Gene3D" id="2.60.40.10">
    <property type="entry name" value="Immunoglobulins"/>
    <property type="match status" value="4"/>
</dbReference>
<reference evidence="3 4" key="1">
    <citation type="journal article" date="2015" name="Genome Biol. Evol.">
        <title>The genome of winter moth (Operophtera brumata) provides a genomic perspective on sexual dimorphism and phenology.</title>
        <authorList>
            <person name="Derks M.F."/>
            <person name="Smit S."/>
            <person name="Salis L."/>
            <person name="Schijlen E."/>
            <person name="Bossers A."/>
            <person name="Mateman C."/>
            <person name="Pijl A.S."/>
            <person name="de Ridder D."/>
            <person name="Groenen M.A."/>
            <person name="Visser M.E."/>
            <person name="Megens H.J."/>
        </authorList>
    </citation>
    <scope>NUCLEOTIDE SEQUENCE [LARGE SCALE GENOMIC DNA]</scope>
    <source>
        <strain evidence="3">WM2013NL</strain>
        <tissue evidence="3">Head and thorax</tissue>
    </source>
</reference>
<dbReference type="GO" id="GO:0005886">
    <property type="term" value="C:plasma membrane"/>
    <property type="evidence" value="ECO:0007669"/>
    <property type="project" value="TreeGrafter"/>
</dbReference>
<dbReference type="AlphaFoldDB" id="A0A0L7LN93"/>
<evidence type="ECO:0000259" key="2">
    <source>
        <dbReference type="PROSITE" id="PS50835"/>
    </source>
</evidence>
<dbReference type="PANTHER" id="PTHR10075:SF100">
    <property type="entry name" value="FASCICLIN-2"/>
    <property type="match status" value="1"/>
</dbReference>
<dbReference type="GO" id="GO:0007411">
    <property type="term" value="P:axon guidance"/>
    <property type="evidence" value="ECO:0007669"/>
    <property type="project" value="TreeGrafter"/>
</dbReference>
<protein>
    <submittedName>
        <fullName evidence="3">Neuroglian</fullName>
    </submittedName>
</protein>
<evidence type="ECO:0000313" key="4">
    <source>
        <dbReference type="Proteomes" id="UP000037510"/>
    </source>
</evidence>
<dbReference type="InterPro" id="IPR003598">
    <property type="entry name" value="Ig_sub2"/>
</dbReference>
<sequence>MFLFAKAKVRYRWIKNGKPFEYTSYDYRILQQSGRGTLVISNPRDEDMGQYQCFAFNEWGTAASNSVFVRRAELNSFKETDGQQVVKADEGKPFKLTCEPPDGHPKPKVYWMLQGDQGQLKTINNSRMTLDPEGNLWFSNVTRNDASVDHAYTCTANSIFRNEYKFGNKIYLQVTQTGISPTLNRHEPERQYTTRKVERALKGKKIIWKKNGRSIQSTQGIVQDNYGKTLVIKHPTFEDEGTYTCEVSNGVGTAKSYSITLNIDATNIQDNYGKTLVIKHPTFEDEGSYTCEVSNGVGTA</sequence>
<proteinExistence type="predicted"/>
<dbReference type="GO" id="GO:0098632">
    <property type="term" value="F:cell-cell adhesion mediator activity"/>
    <property type="evidence" value="ECO:0007669"/>
    <property type="project" value="TreeGrafter"/>
</dbReference>
<keyword evidence="4" id="KW-1185">Reference proteome</keyword>
<name>A0A0L7LN93_OPEBR</name>
<dbReference type="InterPro" id="IPR036179">
    <property type="entry name" value="Ig-like_dom_sf"/>
</dbReference>
<dbReference type="PROSITE" id="PS50835">
    <property type="entry name" value="IG_LIKE"/>
    <property type="match status" value="2"/>
</dbReference>
<dbReference type="SMART" id="SM00409">
    <property type="entry name" value="IG"/>
    <property type="match status" value="3"/>
</dbReference>
<dbReference type="SUPFAM" id="SSF48726">
    <property type="entry name" value="Immunoglobulin"/>
    <property type="match status" value="4"/>
</dbReference>
<feature type="domain" description="Ig-like" evidence="2">
    <location>
        <begin position="132"/>
        <end position="260"/>
    </location>
</feature>
<dbReference type="Pfam" id="PF13927">
    <property type="entry name" value="Ig_3"/>
    <property type="match status" value="1"/>
</dbReference>
<dbReference type="InterPro" id="IPR013783">
    <property type="entry name" value="Ig-like_fold"/>
</dbReference>
<accession>A0A0L7LN93</accession>
<dbReference type="InterPro" id="IPR007110">
    <property type="entry name" value="Ig-like_dom"/>
</dbReference>
<feature type="domain" description="Ig-like" evidence="2">
    <location>
        <begin position="1"/>
        <end position="75"/>
    </location>
</feature>
<feature type="non-terminal residue" evidence="3">
    <location>
        <position position="300"/>
    </location>
</feature>
<comment type="caution">
    <text evidence="3">The sequence shown here is derived from an EMBL/GenBank/DDBJ whole genome shotgun (WGS) entry which is preliminary data.</text>
</comment>
<evidence type="ECO:0000313" key="3">
    <source>
        <dbReference type="EMBL" id="KOB76922.1"/>
    </source>
</evidence>
<organism evidence="3 4">
    <name type="scientific">Operophtera brumata</name>
    <name type="common">Winter moth</name>
    <name type="synonym">Phalaena brumata</name>
    <dbReference type="NCBI Taxonomy" id="104452"/>
    <lineage>
        <taxon>Eukaryota</taxon>
        <taxon>Metazoa</taxon>
        <taxon>Ecdysozoa</taxon>
        <taxon>Arthropoda</taxon>
        <taxon>Hexapoda</taxon>
        <taxon>Insecta</taxon>
        <taxon>Pterygota</taxon>
        <taxon>Neoptera</taxon>
        <taxon>Endopterygota</taxon>
        <taxon>Lepidoptera</taxon>
        <taxon>Glossata</taxon>
        <taxon>Ditrysia</taxon>
        <taxon>Geometroidea</taxon>
        <taxon>Geometridae</taxon>
        <taxon>Larentiinae</taxon>
        <taxon>Operophtera</taxon>
    </lineage>
</organism>
<dbReference type="SMART" id="SM00408">
    <property type="entry name" value="IGc2"/>
    <property type="match status" value="2"/>
</dbReference>